<dbReference type="OrthoDB" id="6252479at2759"/>
<dbReference type="Proteomes" id="UP000218231">
    <property type="component" value="Unassembled WGS sequence"/>
</dbReference>
<keyword evidence="7" id="KW-0472">Membrane</keyword>
<dbReference type="Pfam" id="PF00028">
    <property type="entry name" value="Cadherin"/>
    <property type="match status" value="2"/>
</dbReference>
<dbReference type="InterPro" id="IPR002126">
    <property type="entry name" value="Cadherin-like_dom"/>
</dbReference>
<dbReference type="SUPFAM" id="SSF49313">
    <property type="entry name" value="Cadherin-like"/>
    <property type="match status" value="2"/>
</dbReference>
<keyword evidence="5 8" id="KW-0106">Calcium</keyword>
<dbReference type="GO" id="GO:0016342">
    <property type="term" value="C:catenin complex"/>
    <property type="evidence" value="ECO:0007669"/>
    <property type="project" value="TreeGrafter"/>
</dbReference>
<dbReference type="PANTHER" id="PTHR24027">
    <property type="entry name" value="CADHERIN-23"/>
    <property type="match status" value="1"/>
</dbReference>
<feature type="domain" description="Cadherin" evidence="9">
    <location>
        <begin position="71"/>
        <end position="181"/>
    </location>
</feature>
<keyword evidence="11" id="KW-1185">Reference proteome</keyword>
<comment type="subcellular location">
    <subcellularLocation>
        <location evidence="1">Membrane</location>
        <topology evidence="1">Single-pass membrane protein</topology>
    </subcellularLocation>
</comment>
<dbReference type="InterPro" id="IPR039808">
    <property type="entry name" value="Cadherin"/>
</dbReference>
<evidence type="ECO:0000256" key="1">
    <source>
        <dbReference type="ARBA" id="ARBA00004167"/>
    </source>
</evidence>
<keyword evidence="4" id="KW-0677">Repeat</keyword>
<evidence type="ECO:0000256" key="4">
    <source>
        <dbReference type="ARBA" id="ARBA00022737"/>
    </source>
</evidence>
<dbReference type="CDD" id="cd11304">
    <property type="entry name" value="Cadherin_repeat"/>
    <property type="match status" value="3"/>
</dbReference>
<feature type="domain" description="Cadherin" evidence="9">
    <location>
        <begin position="182"/>
        <end position="285"/>
    </location>
</feature>
<dbReference type="GO" id="GO:0008013">
    <property type="term" value="F:beta-catenin binding"/>
    <property type="evidence" value="ECO:0007669"/>
    <property type="project" value="TreeGrafter"/>
</dbReference>
<dbReference type="STRING" id="2018661.A0A2A2JHD6"/>
<evidence type="ECO:0000256" key="6">
    <source>
        <dbReference type="ARBA" id="ARBA00022989"/>
    </source>
</evidence>
<name>A0A2A2JHD6_9BILA</name>
<dbReference type="GO" id="GO:0016477">
    <property type="term" value="P:cell migration"/>
    <property type="evidence" value="ECO:0007669"/>
    <property type="project" value="TreeGrafter"/>
</dbReference>
<proteinExistence type="predicted"/>
<dbReference type="EMBL" id="LIAE01010429">
    <property type="protein sequence ID" value="PAV61178.1"/>
    <property type="molecule type" value="Genomic_DNA"/>
</dbReference>
<organism evidence="10 11">
    <name type="scientific">Diploscapter pachys</name>
    <dbReference type="NCBI Taxonomy" id="2018661"/>
    <lineage>
        <taxon>Eukaryota</taxon>
        <taxon>Metazoa</taxon>
        <taxon>Ecdysozoa</taxon>
        <taxon>Nematoda</taxon>
        <taxon>Chromadorea</taxon>
        <taxon>Rhabditida</taxon>
        <taxon>Rhabditina</taxon>
        <taxon>Rhabditomorpha</taxon>
        <taxon>Rhabditoidea</taxon>
        <taxon>Rhabditidae</taxon>
        <taxon>Diploscapter</taxon>
    </lineage>
</organism>
<dbReference type="GO" id="GO:0045296">
    <property type="term" value="F:cadherin binding"/>
    <property type="evidence" value="ECO:0007669"/>
    <property type="project" value="TreeGrafter"/>
</dbReference>
<evidence type="ECO:0000313" key="10">
    <source>
        <dbReference type="EMBL" id="PAV61178.1"/>
    </source>
</evidence>
<protein>
    <recommendedName>
        <fullName evidence="9">Cadherin domain-containing protein</fullName>
    </recommendedName>
</protein>
<dbReference type="FunFam" id="2.60.40.60:FF:000033">
    <property type="entry name" value="FAT atypical cadherin 1"/>
    <property type="match status" value="1"/>
</dbReference>
<evidence type="ECO:0000313" key="11">
    <source>
        <dbReference type="Proteomes" id="UP000218231"/>
    </source>
</evidence>
<accession>A0A2A2JHD6</accession>
<feature type="domain" description="Cadherin" evidence="9">
    <location>
        <begin position="25"/>
        <end position="78"/>
    </location>
</feature>
<dbReference type="InterPro" id="IPR020894">
    <property type="entry name" value="Cadherin_CS"/>
</dbReference>
<dbReference type="GO" id="GO:0005509">
    <property type="term" value="F:calcium ion binding"/>
    <property type="evidence" value="ECO:0007669"/>
    <property type="project" value="UniProtKB-UniRule"/>
</dbReference>
<dbReference type="PROSITE" id="PS00232">
    <property type="entry name" value="CADHERIN_1"/>
    <property type="match status" value="1"/>
</dbReference>
<dbReference type="InterPro" id="IPR015919">
    <property type="entry name" value="Cadherin-like_sf"/>
</dbReference>
<gene>
    <name evidence="10" type="ORF">WR25_01348</name>
</gene>
<dbReference type="AlphaFoldDB" id="A0A2A2JHD6"/>
<keyword evidence="3" id="KW-0732">Signal</keyword>
<keyword evidence="2" id="KW-0812">Transmembrane</keyword>
<sequence length="358" mass="39254">MIPYKKNALMDGIRQNKGPKFAYFLKVDDRSGEISTVALLDYEKRNQFHIIAIPIKGGGENREILVEVEDENDNSPLEISEFARIGSEYALPTAVDHDGPKFTVQKYRIAQGNVNNVFKISTRKLNDILTANLVVNGQLDREYRDKYELIIEAIDGGKPAKIGSLRVAIEILDANDNAPLFSQPRYTADVRANLSIGTTILTMKAADSDLGDNGKVRFRFQKISTPSTALFSLSSSGILSTAAHLEPGSVHDLVVTAYDAGQPSLEATAFVTVTVQGSSLSSSALDIIWLTETSTAHLLENVTLGGIVARISMNDEHSDRETHSEYHLKFMVKQHGEQIFEHPVLLTIGISDGVIVAK</sequence>
<reference evidence="10 11" key="1">
    <citation type="journal article" date="2017" name="Curr. Biol.">
        <title>Genome architecture and evolution of a unichromosomal asexual nematode.</title>
        <authorList>
            <person name="Fradin H."/>
            <person name="Zegar C."/>
            <person name="Gutwein M."/>
            <person name="Lucas J."/>
            <person name="Kovtun M."/>
            <person name="Corcoran D."/>
            <person name="Baugh L.R."/>
            <person name="Kiontke K."/>
            <person name="Gunsalus K."/>
            <person name="Fitch D.H."/>
            <person name="Piano F."/>
        </authorList>
    </citation>
    <scope>NUCLEOTIDE SEQUENCE [LARGE SCALE GENOMIC DNA]</scope>
    <source>
        <strain evidence="10">PF1309</strain>
    </source>
</reference>
<evidence type="ECO:0000256" key="3">
    <source>
        <dbReference type="ARBA" id="ARBA00022729"/>
    </source>
</evidence>
<comment type="caution">
    <text evidence="10">The sequence shown here is derived from an EMBL/GenBank/DDBJ whole genome shotgun (WGS) entry which is preliminary data.</text>
</comment>
<dbReference type="PANTHER" id="PTHR24027:SF438">
    <property type="entry name" value="CADHERIN 23"/>
    <property type="match status" value="1"/>
</dbReference>
<dbReference type="PROSITE" id="PS50268">
    <property type="entry name" value="CADHERIN_2"/>
    <property type="match status" value="3"/>
</dbReference>
<keyword evidence="6" id="KW-1133">Transmembrane helix</keyword>
<dbReference type="PRINTS" id="PR00205">
    <property type="entry name" value="CADHERIN"/>
</dbReference>
<evidence type="ECO:0000256" key="7">
    <source>
        <dbReference type="ARBA" id="ARBA00023136"/>
    </source>
</evidence>
<dbReference type="FunFam" id="2.60.40.60:FF:000449">
    <property type="entry name" value="Predicted protein"/>
    <property type="match status" value="1"/>
</dbReference>
<evidence type="ECO:0000256" key="5">
    <source>
        <dbReference type="ARBA" id="ARBA00022837"/>
    </source>
</evidence>
<evidence type="ECO:0000259" key="9">
    <source>
        <dbReference type="PROSITE" id="PS50268"/>
    </source>
</evidence>
<dbReference type="SMART" id="SM00112">
    <property type="entry name" value="CA"/>
    <property type="match status" value="3"/>
</dbReference>
<dbReference type="Gene3D" id="2.60.40.60">
    <property type="entry name" value="Cadherins"/>
    <property type="match status" value="3"/>
</dbReference>
<dbReference type="GO" id="GO:0007156">
    <property type="term" value="P:homophilic cell adhesion via plasma membrane adhesion molecules"/>
    <property type="evidence" value="ECO:0007669"/>
    <property type="project" value="InterPro"/>
</dbReference>
<evidence type="ECO:0000256" key="8">
    <source>
        <dbReference type="PROSITE-ProRule" id="PRU00043"/>
    </source>
</evidence>
<evidence type="ECO:0000256" key="2">
    <source>
        <dbReference type="ARBA" id="ARBA00022692"/>
    </source>
</evidence>